<protein>
    <submittedName>
        <fullName evidence="2">Uncharacterized protein</fullName>
    </submittedName>
</protein>
<evidence type="ECO:0000313" key="3">
    <source>
        <dbReference type="Proteomes" id="UP000707356"/>
    </source>
</evidence>
<dbReference type="Proteomes" id="UP000707356">
    <property type="component" value="Unassembled WGS sequence"/>
</dbReference>
<proteinExistence type="predicted"/>
<reference evidence="2" key="1">
    <citation type="submission" date="2021-05" db="EMBL/GenBank/DDBJ databases">
        <authorList>
            <person name="Pietrasiak N."/>
            <person name="Ward R."/>
            <person name="Stajich J.E."/>
            <person name="Kurbessoian T."/>
        </authorList>
    </citation>
    <scope>NUCLEOTIDE SEQUENCE</scope>
    <source>
        <strain evidence="2">GSE-TBD4-15B</strain>
    </source>
</reference>
<sequence length="93" mass="10722">MPQNPLAAHDSHSLTDSLEEQFDAVVELADAIRDLTDQFDQIQQTLDIYESKLLHTDPELLKLHQQPDSNNLKRWQGFIERVSQELNTLMPPV</sequence>
<accession>A0A951PDS3</accession>
<keyword evidence="1" id="KW-0175">Coiled coil</keyword>
<comment type="caution">
    <text evidence="2">The sequence shown here is derived from an EMBL/GenBank/DDBJ whole genome shotgun (WGS) entry which is preliminary data.</text>
</comment>
<evidence type="ECO:0000256" key="1">
    <source>
        <dbReference type="SAM" id="Coils"/>
    </source>
</evidence>
<dbReference type="EMBL" id="JAHHHV010000080">
    <property type="protein sequence ID" value="MBW4467816.1"/>
    <property type="molecule type" value="Genomic_DNA"/>
</dbReference>
<dbReference type="AlphaFoldDB" id="A0A951PDS3"/>
<organism evidence="2 3">
    <name type="scientific">Pegethrix bostrychoides GSE-TBD4-15B</name>
    <dbReference type="NCBI Taxonomy" id="2839662"/>
    <lineage>
        <taxon>Bacteria</taxon>
        <taxon>Bacillati</taxon>
        <taxon>Cyanobacteriota</taxon>
        <taxon>Cyanophyceae</taxon>
        <taxon>Oculatellales</taxon>
        <taxon>Oculatellaceae</taxon>
        <taxon>Pegethrix</taxon>
    </lineage>
</organism>
<name>A0A951PDS3_9CYAN</name>
<feature type="coiled-coil region" evidence="1">
    <location>
        <begin position="25"/>
        <end position="52"/>
    </location>
</feature>
<reference evidence="2" key="2">
    <citation type="journal article" date="2022" name="Microbiol. Resour. Announc.">
        <title>Metagenome Sequencing to Explore Phylogenomics of Terrestrial Cyanobacteria.</title>
        <authorList>
            <person name="Ward R.D."/>
            <person name="Stajich J.E."/>
            <person name="Johansen J.R."/>
            <person name="Huntemann M."/>
            <person name="Clum A."/>
            <person name="Foster B."/>
            <person name="Foster B."/>
            <person name="Roux S."/>
            <person name="Palaniappan K."/>
            <person name="Varghese N."/>
            <person name="Mukherjee S."/>
            <person name="Reddy T.B.K."/>
            <person name="Daum C."/>
            <person name="Copeland A."/>
            <person name="Chen I.A."/>
            <person name="Ivanova N.N."/>
            <person name="Kyrpides N.C."/>
            <person name="Shapiro N."/>
            <person name="Eloe-Fadrosh E.A."/>
            <person name="Pietrasiak N."/>
        </authorList>
    </citation>
    <scope>NUCLEOTIDE SEQUENCE</scope>
    <source>
        <strain evidence="2">GSE-TBD4-15B</strain>
    </source>
</reference>
<evidence type="ECO:0000313" key="2">
    <source>
        <dbReference type="EMBL" id="MBW4467816.1"/>
    </source>
</evidence>
<gene>
    <name evidence="2" type="ORF">KME07_20500</name>
</gene>